<organism evidence="2 3">
    <name type="scientific">Fragilariopsis cylindrus CCMP1102</name>
    <dbReference type="NCBI Taxonomy" id="635003"/>
    <lineage>
        <taxon>Eukaryota</taxon>
        <taxon>Sar</taxon>
        <taxon>Stramenopiles</taxon>
        <taxon>Ochrophyta</taxon>
        <taxon>Bacillariophyta</taxon>
        <taxon>Bacillariophyceae</taxon>
        <taxon>Bacillariophycidae</taxon>
        <taxon>Bacillariales</taxon>
        <taxon>Bacillariaceae</taxon>
        <taxon>Fragilariopsis</taxon>
    </lineage>
</organism>
<evidence type="ECO:0000256" key="1">
    <source>
        <dbReference type="SAM" id="SignalP"/>
    </source>
</evidence>
<name>A0A1E7FWB4_9STRA</name>
<evidence type="ECO:0008006" key="4">
    <source>
        <dbReference type="Google" id="ProtNLM"/>
    </source>
</evidence>
<sequence>MSLPILSLFLFHRVQFLVGLVEKIFRNEGIVHDDEPPLLLVVLESSVLARFLSLIPIHPSRQNFVVYV</sequence>
<reference evidence="2 3" key="1">
    <citation type="submission" date="2016-09" db="EMBL/GenBank/DDBJ databases">
        <title>Extensive genetic diversity and differential bi-allelic expression allows diatom success in the polar Southern Ocean.</title>
        <authorList>
            <consortium name="DOE Joint Genome Institute"/>
            <person name="Mock T."/>
            <person name="Otillar R.P."/>
            <person name="Strauss J."/>
            <person name="Dupont C."/>
            <person name="Frickenhaus S."/>
            <person name="Maumus F."/>
            <person name="Mcmullan M."/>
            <person name="Sanges R."/>
            <person name="Schmutz J."/>
            <person name="Toseland A."/>
            <person name="Valas R."/>
            <person name="Veluchamy A."/>
            <person name="Ward B.J."/>
            <person name="Allen A."/>
            <person name="Barry K."/>
            <person name="Falciatore A."/>
            <person name="Ferrante M."/>
            <person name="Fortunato A.E."/>
            <person name="Gloeckner G."/>
            <person name="Gruber A."/>
            <person name="Hipkin R."/>
            <person name="Janech M."/>
            <person name="Kroth P."/>
            <person name="Leese F."/>
            <person name="Lindquist E."/>
            <person name="Lyon B.R."/>
            <person name="Martin J."/>
            <person name="Mayer C."/>
            <person name="Parker M."/>
            <person name="Quesneville H."/>
            <person name="Raymond J."/>
            <person name="Uhlig C."/>
            <person name="Valentin K.U."/>
            <person name="Worden A.Z."/>
            <person name="Armbrust E.V."/>
            <person name="Bowler C."/>
            <person name="Green B."/>
            <person name="Moulton V."/>
            <person name="Van Oosterhout C."/>
            <person name="Grigoriev I."/>
        </authorList>
    </citation>
    <scope>NUCLEOTIDE SEQUENCE [LARGE SCALE GENOMIC DNA]</scope>
    <source>
        <strain evidence="2 3">CCMP1102</strain>
    </source>
</reference>
<dbReference type="InParanoid" id="A0A1E7FWB4"/>
<accession>A0A1E7FWB4</accession>
<gene>
    <name evidence="2" type="ORF">FRACYDRAFT_267284</name>
</gene>
<dbReference type="Proteomes" id="UP000095751">
    <property type="component" value="Unassembled WGS sequence"/>
</dbReference>
<feature type="chain" id="PRO_5009193660" description="Secreted protein" evidence="1">
    <location>
        <begin position="20"/>
        <end position="68"/>
    </location>
</feature>
<protein>
    <recommendedName>
        <fullName evidence="4">Secreted protein</fullName>
    </recommendedName>
</protein>
<feature type="signal peptide" evidence="1">
    <location>
        <begin position="1"/>
        <end position="19"/>
    </location>
</feature>
<keyword evidence="3" id="KW-1185">Reference proteome</keyword>
<dbReference type="KEGG" id="fcy:FRACYDRAFT_267284"/>
<dbReference type="AlphaFoldDB" id="A0A1E7FWB4"/>
<proteinExistence type="predicted"/>
<dbReference type="EMBL" id="KV784353">
    <property type="protein sequence ID" value="OEU22449.1"/>
    <property type="molecule type" value="Genomic_DNA"/>
</dbReference>
<evidence type="ECO:0000313" key="2">
    <source>
        <dbReference type="EMBL" id="OEU22449.1"/>
    </source>
</evidence>
<keyword evidence="1" id="KW-0732">Signal</keyword>
<evidence type="ECO:0000313" key="3">
    <source>
        <dbReference type="Proteomes" id="UP000095751"/>
    </source>
</evidence>